<protein>
    <recommendedName>
        <fullName evidence="2">Protein amnionless</fullName>
    </recommendedName>
</protein>
<evidence type="ECO:0000256" key="6">
    <source>
        <dbReference type="ARBA" id="ARBA00022729"/>
    </source>
</evidence>
<name>A0A8B7P5C0_HYAAZ</name>
<keyword evidence="3" id="KW-0813">Transport</keyword>
<keyword evidence="12" id="KW-1185">Reference proteome</keyword>
<dbReference type="OMA" id="RRWRWHH"/>
<dbReference type="Proteomes" id="UP000694843">
    <property type="component" value="Unplaced"/>
</dbReference>
<feature type="signal peptide" evidence="11">
    <location>
        <begin position="1"/>
        <end position="20"/>
    </location>
</feature>
<comment type="subcellular location">
    <subcellularLocation>
        <location evidence="1">Cell membrane</location>
        <topology evidence="1">Single-pass type I membrane protein</topology>
    </subcellularLocation>
</comment>
<evidence type="ECO:0000256" key="1">
    <source>
        <dbReference type="ARBA" id="ARBA00004251"/>
    </source>
</evidence>
<feature type="chain" id="PRO_5034335665" description="Protein amnionless" evidence="11">
    <location>
        <begin position="21"/>
        <end position="672"/>
    </location>
</feature>
<dbReference type="GO" id="GO:0006898">
    <property type="term" value="P:receptor-mediated endocytosis"/>
    <property type="evidence" value="ECO:0007669"/>
    <property type="project" value="TreeGrafter"/>
</dbReference>
<dbReference type="KEGG" id="hazt:108676673"/>
<accession>A0A8B7P5C0</accession>
<dbReference type="GeneID" id="108676673"/>
<organism evidence="12 13">
    <name type="scientific">Hyalella azteca</name>
    <name type="common">Amphipod</name>
    <dbReference type="NCBI Taxonomy" id="294128"/>
    <lineage>
        <taxon>Eukaryota</taxon>
        <taxon>Metazoa</taxon>
        <taxon>Ecdysozoa</taxon>
        <taxon>Arthropoda</taxon>
        <taxon>Crustacea</taxon>
        <taxon>Multicrustacea</taxon>
        <taxon>Malacostraca</taxon>
        <taxon>Eumalacostraca</taxon>
        <taxon>Peracarida</taxon>
        <taxon>Amphipoda</taxon>
        <taxon>Senticaudata</taxon>
        <taxon>Talitrida</taxon>
        <taxon>Talitroidea</taxon>
        <taxon>Hyalellidae</taxon>
        <taxon>Hyalella</taxon>
    </lineage>
</organism>
<dbReference type="GO" id="GO:0015031">
    <property type="term" value="P:protein transport"/>
    <property type="evidence" value="ECO:0007669"/>
    <property type="project" value="UniProtKB-KW"/>
</dbReference>
<evidence type="ECO:0000256" key="8">
    <source>
        <dbReference type="ARBA" id="ARBA00022989"/>
    </source>
</evidence>
<evidence type="ECO:0000256" key="9">
    <source>
        <dbReference type="ARBA" id="ARBA00023136"/>
    </source>
</evidence>
<evidence type="ECO:0000256" key="4">
    <source>
        <dbReference type="ARBA" id="ARBA00022475"/>
    </source>
</evidence>
<proteinExistence type="predicted"/>
<evidence type="ECO:0000256" key="2">
    <source>
        <dbReference type="ARBA" id="ARBA00021200"/>
    </source>
</evidence>
<dbReference type="PANTHER" id="PTHR14995">
    <property type="entry name" value="AMNIONLESS"/>
    <property type="match status" value="1"/>
</dbReference>
<keyword evidence="8 10" id="KW-1133">Transmembrane helix</keyword>
<dbReference type="InterPro" id="IPR026112">
    <property type="entry name" value="AMN"/>
</dbReference>
<dbReference type="GO" id="GO:0016324">
    <property type="term" value="C:apical plasma membrane"/>
    <property type="evidence" value="ECO:0007669"/>
    <property type="project" value="TreeGrafter"/>
</dbReference>
<keyword evidence="7" id="KW-0653">Protein transport</keyword>
<keyword evidence="4" id="KW-1003">Cell membrane</keyword>
<evidence type="ECO:0000256" key="7">
    <source>
        <dbReference type="ARBA" id="ARBA00022927"/>
    </source>
</evidence>
<evidence type="ECO:0000256" key="3">
    <source>
        <dbReference type="ARBA" id="ARBA00022448"/>
    </source>
</evidence>
<dbReference type="RefSeq" id="XP_018020281.1">
    <property type="nucleotide sequence ID" value="XM_018164792.1"/>
</dbReference>
<dbReference type="Pfam" id="PF14828">
    <property type="entry name" value="Amnionless"/>
    <property type="match status" value="1"/>
</dbReference>
<dbReference type="AlphaFoldDB" id="A0A8B7P5C0"/>
<evidence type="ECO:0000256" key="10">
    <source>
        <dbReference type="SAM" id="Phobius"/>
    </source>
</evidence>
<keyword evidence="5 10" id="KW-0812">Transmembrane</keyword>
<reference evidence="13" key="1">
    <citation type="submission" date="2025-08" db="UniProtKB">
        <authorList>
            <consortium name="RefSeq"/>
        </authorList>
    </citation>
    <scope>IDENTIFICATION</scope>
    <source>
        <tissue evidence="13">Whole organism</tissue>
    </source>
</reference>
<gene>
    <name evidence="13" type="primary">LOC108676673</name>
</gene>
<keyword evidence="9 10" id="KW-0472">Membrane</keyword>
<evidence type="ECO:0000256" key="11">
    <source>
        <dbReference type="SAM" id="SignalP"/>
    </source>
</evidence>
<evidence type="ECO:0000313" key="12">
    <source>
        <dbReference type="Proteomes" id="UP000694843"/>
    </source>
</evidence>
<dbReference type="OrthoDB" id="10067964at2759"/>
<feature type="transmembrane region" description="Helical" evidence="10">
    <location>
        <begin position="359"/>
        <end position="379"/>
    </location>
</feature>
<dbReference type="PANTHER" id="PTHR14995:SF2">
    <property type="entry name" value="PROTEIN AMNIONLESS"/>
    <property type="match status" value="1"/>
</dbReference>
<dbReference type="GO" id="GO:0030139">
    <property type="term" value="C:endocytic vesicle"/>
    <property type="evidence" value="ECO:0007669"/>
    <property type="project" value="TreeGrafter"/>
</dbReference>
<evidence type="ECO:0000256" key="5">
    <source>
        <dbReference type="ARBA" id="ARBA00022692"/>
    </source>
</evidence>
<sequence>MMKFWCYAAWLVTCSGAALAYTKHWTRSWNLDDDDNWSGGLVHCPGQRLQMPQRLDYMTYLSSSLSVEWLALPLSGEVVLGEGGSVLVGTAGAKRRPSDCKAEVKTLTWSRTSKDEWWDALSWQVPDDLTLNSSAIPDLNRVPCTTDTVVLRSSPKYLSPIHFTAPTVRVASVQVNGQTLTTSGLLDYASGNVSGQLTGSSADGGVLLYAEADPRCSEGRDCQCNDAADVARVVCTNRQLPCPEPMCENPIRMQDFCCPQCGVDFKLPSSYSGGGRHLQGLLGALDVEEAGRGVARFSGLMSDGSYHVLLAARERDGDYEAAAQVVRRILQQAVGSDGHLEESAAGASAYKTESGSSSAGGLVSAIVIIVLVALLLYFVHKRGYADNVRALLRENSPASFQFRRMSMVAIRRLSRISLHADALSARRASDAPSSRTPDMSGPIPTYSVQSGGLRFMNPVFSKSTASLAAMPIDPEGGMCDDAATGRAGDTAEVENPMYGAFMHMTHAEKKAYDATDADAGPPKPPRLEDKGQSSMRFSELGTIDEDVHSTEDDANEIVTDEPQRLDKNIREIISLETPAELARAGLLIDVPGDSPVTGQMVENAYKNNDGKGETKIVIDIHAAPFSELEQTKSDDAQHFGATASHATADRCQLEEVDDEPGINFGFEDDDEF</sequence>
<keyword evidence="6 11" id="KW-0732">Signal</keyword>
<evidence type="ECO:0000313" key="13">
    <source>
        <dbReference type="RefSeq" id="XP_018020281.1"/>
    </source>
</evidence>